<keyword evidence="2" id="KW-1185">Reference proteome</keyword>
<accession>A0A1T5IEK0</accession>
<name>A0A1T5IEK0_9FIRM</name>
<dbReference type="EMBL" id="FUZT01000001">
    <property type="protein sequence ID" value="SKC37577.1"/>
    <property type="molecule type" value="Genomic_DNA"/>
</dbReference>
<evidence type="ECO:0000313" key="2">
    <source>
        <dbReference type="Proteomes" id="UP000190285"/>
    </source>
</evidence>
<proteinExistence type="predicted"/>
<dbReference type="STRING" id="36842.SAMN02194393_00296"/>
<dbReference type="AlphaFoldDB" id="A0A1T5IEK0"/>
<gene>
    <name evidence="1" type="ORF">SAMN02194393_00296</name>
</gene>
<reference evidence="1 2" key="1">
    <citation type="submission" date="2017-02" db="EMBL/GenBank/DDBJ databases">
        <authorList>
            <person name="Peterson S.W."/>
        </authorList>
    </citation>
    <scope>NUCLEOTIDE SEQUENCE [LARGE SCALE GENOMIC DNA]</scope>
    <source>
        <strain evidence="1 2">M1</strain>
    </source>
</reference>
<sequence length="63" mass="7221">MSLPWGVKESVDPEHADMVGEYISKIEDTEISLDSGDVAKFLKAGIKERKGKYMLIYRYQLIK</sequence>
<dbReference type="Proteomes" id="UP000190285">
    <property type="component" value="Unassembled WGS sequence"/>
</dbReference>
<protein>
    <submittedName>
        <fullName evidence="1">Uncharacterized protein</fullName>
    </submittedName>
</protein>
<organism evidence="1 2">
    <name type="scientific">Maledivibacter halophilus</name>
    <dbReference type="NCBI Taxonomy" id="36842"/>
    <lineage>
        <taxon>Bacteria</taxon>
        <taxon>Bacillati</taxon>
        <taxon>Bacillota</taxon>
        <taxon>Clostridia</taxon>
        <taxon>Peptostreptococcales</taxon>
        <taxon>Caminicellaceae</taxon>
        <taxon>Maledivibacter</taxon>
    </lineage>
</organism>
<evidence type="ECO:0000313" key="1">
    <source>
        <dbReference type="EMBL" id="SKC37577.1"/>
    </source>
</evidence>